<dbReference type="RefSeq" id="WP_051147791.1">
    <property type="nucleotide sequence ID" value="NZ_BJNS01000059.1"/>
</dbReference>
<dbReference type="GeneID" id="48276700"/>
<accession>A0A2S0K014</accession>
<protein>
    <submittedName>
        <fullName evidence="1">Uncharacterized protein</fullName>
    </submittedName>
</protein>
<dbReference type="EMBL" id="CP019980">
    <property type="protein sequence ID" value="AVK96733.1"/>
    <property type="molecule type" value="Genomic_DNA"/>
</dbReference>
<evidence type="ECO:0000313" key="2">
    <source>
        <dbReference type="Proteomes" id="UP000238825"/>
    </source>
</evidence>
<gene>
    <name evidence="1" type="ORF">LS41612_10860</name>
</gene>
<reference evidence="1 2" key="1">
    <citation type="submission" date="2017-03" db="EMBL/GenBank/DDBJ databases">
        <title>The whole genome sequencing and assembly of Lysinibacillus sphaericus DSM 28T strain.</title>
        <authorList>
            <person name="Lee Y.-J."/>
            <person name="Yi H."/>
            <person name="Bahn Y.-S."/>
            <person name="Kim J.F."/>
            <person name="Lee D.-W."/>
        </authorList>
    </citation>
    <scope>NUCLEOTIDE SEQUENCE [LARGE SCALE GENOMIC DNA]</scope>
    <source>
        <strain evidence="1 2">DSM 28</strain>
    </source>
</reference>
<name>A0A2S0K014_LYSSH</name>
<dbReference type="Proteomes" id="UP000238825">
    <property type="component" value="Chromosome"/>
</dbReference>
<dbReference type="AlphaFoldDB" id="A0A2S0K014"/>
<sequence length="97" mass="11385">MDLIMSWTPNEYKALLQGAQMKMVSDYENLAIQAMYIRKAENEKRLRLTDLFDAEKARKRILAGDKEWKQSKKIDTSLYKKAQADMKVWADKLNKKG</sequence>
<proteinExistence type="predicted"/>
<evidence type="ECO:0000313" key="1">
    <source>
        <dbReference type="EMBL" id="AVK96733.1"/>
    </source>
</evidence>
<organism evidence="1 2">
    <name type="scientific">Lysinibacillus sphaericus</name>
    <name type="common">Bacillus sphaericus</name>
    <dbReference type="NCBI Taxonomy" id="1421"/>
    <lineage>
        <taxon>Bacteria</taxon>
        <taxon>Bacillati</taxon>
        <taxon>Bacillota</taxon>
        <taxon>Bacilli</taxon>
        <taxon>Bacillales</taxon>
        <taxon>Bacillaceae</taxon>
        <taxon>Lysinibacillus</taxon>
    </lineage>
</organism>